<keyword evidence="1" id="KW-0732">Signal</keyword>
<dbReference type="EMBL" id="QREV01000073">
    <property type="protein sequence ID" value="RDU47576.1"/>
    <property type="molecule type" value="Genomic_DNA"/>
</dbReference>
<evidence type="ECO:0000313" key="4">
    <source>
        <dbReference type="EMBL" id="RDU47576.1"/>
    </source>
</evidence>
<evidence type="ECO:0000313" key="5">
    <source>
        <dbReference type="Proteomes" id="UP000256321"/>
    </source>
</evidence>
<evidence type="ECO:0000313" key="3">
    <source>
        <dbReference type="EMBL" id="MBC8603684.1"/>
    </source>
</evidence>
<dbReference type="InterPro" id="IPR057275">
    <property type="entry name" value="Beta-barrel_GLAA-B_I"/>
</dbReference>
<dbReference type="Proteomes" id="UP000256321">
    <property type="component" value="Unassembled WGS sequence"/>
</dbReference>
<reference evidence="3 6" key="2">
    <citation type="submission" date="2020-08" db="EMBL/GenBank/DDBJ databases">
        <title>Genome public.</title>
        <authorList>
            <person name="Liu C."/>
            <person name="Sun Q."/>
        </authorList>
    </citation>
    <scope>NUCLEOTIDE SEQUENCE [LARGE SCALE GENOMIC DNA]</scope>
    <source>
        <strain evidence="3 6">426_9</strain>
    </source>
</reference>
<gene>
    <name evidence="4" type="ORF">DWU89_18880</name>
    <name evidence="3" type="ORF">H8784_18410</name>
</gene>
<dbReference type="Proteomes" id="UP000629596">
    <property type="component" value="Unassembled WGS sequence"/>
</dbReference>
<feature type="signal peptide" evidence="1">
    <location>
        <begin position="1"/>
        <end position="20"/>
    </location>
</feature>
<name>A0A3D8H9B4_9BACT</name>
<dbReference type="SMART" id="SM00710">
    <property type="entry name" value="PbH1"/>
    <property type="match status" value="4"/>
</dbReference>
<keyword evidence="6" id="KW-1185">Reference proteome</keyword>
<dbReference type="AlphaFoldDB" id="A0A3D8H9B4"/>
<protein>
    <recommendedName>
        <fullName evidence="2">GLAA-B beta-barrel domain-containing protein</fullName>
    </recommendedName>
</protein>
<feature type="domain" description="GLAA-B beta-barrel" evidence="2">
    <location>
        <begin position="130"/>
        <end position="228"/>
    </location>
</feature>
<dbReference type="InterPro" id="IPR011050">
    <property type="entry name" value="Pectin_lyase_fold/virulence"/>
</dbReference>
<dbReference type="Pfam" id="PF23763">
    <property type="entry name" value="Beta-barrel_GLAA-B_I"/>
    <property type="match status" value="1"/>
</dbReference>
<accession>A0A3D8H9B4</accession>
<evidence type="ECO:0000256" key="1">
    <source>
        <dbReference type="SAM" id="SignalP"/>
    </source>
</evidence>
<dbReference type="InterPro" id="IPR006626">
    <property type="entry name" value="PbH1"/>
</dbReference>
<feature type="chain" id="PRO_5017816158" description="GLAA-B beta-barrel domain-containing protein" evidence="1">
    <location>
        <begin position="21"/>
        <end position="612"/>
    </location>
</feature>
<dbReference type="Gene3D" id="2.160.20.10">
    <property type="entry name" value="Single-stranded right-handed beta-helix, Pectin lyase-like"/>
    <property type="match status" value="2"/>
</dbReference>
<evidence type="ECO:0000259" key="2">
    <source>
        <dbReference type="Pfam" id="PF23763"/>
    </source>
</evidence>
<evidence type="ECO:0000313" key="6">
    <source>
        <dbReference type="Proteomes" id="UP000629596"/>
    </source>
</evidence>
<proteinExistence type="predicted"/>
<dbReference type="EMBL" id="JACRTI010000073">
    <property type="protein sequence ID" value="MBC8603684.1"/>
    <property type="molecule type" value="Genomic_DNA"/>
</dbReference>
<dbReference type="SUPFAM" id="SSF51126">
    <property type="entry name" value="Pectin lyase-like"/>
    <property type="match status" value="1"/>
</dbReference>
<dbReference type="RefSeq" id="WP_115501183.1">
    <property type="nucleotide sequence ID" value="NZ_JACRTI010000073.1"/>
</dbReference>
<dbReference type="InterPro" id="IPR012334">
    <property type="entry name" value="Pectin_lyas_fold"/>
</dbReference>
<comment type="caution">
    <text evidence="4">The sequence shown here is derived from an EMBL/GenBank/DDBJ whole genome shotgun (WGS) entry which is preliminary data.</text>
</comment>
<organism evidence="4 5">
    <name type="scientific">Parabacteroides acidifaciens</name>
    <dbReference type="NCBI Taxonomy" id="2290935"/>
    <lineage>
        <taxon>Bacteria</taxon>
        <taxon>Pseudomonadati</taxon>
        <taxon>Bacteroidota</taxon>
        <taxon>Bacteroidia</taxon>
        <taxon>Bacteroidales</taxon>
        <taxon>Tannerellaceae</taxon>
        <taxon>Parabacteroides</taxon>
    </lineage>
</organism>
<reference evidence="4 5" key="1">
    <citation type="submission" date="2018-07" db="EMBL/GenBank/DDBJ databases">
        <title>Parabacteroides acidifaciens nov. sp., isolated from human feces.</title>
        <authorList>
            <person name="Wang Y.J."/>
        </authorList>
    </citation>
    <scope>NUCLEOTIDE SEQUENCE [LARGE SCALE GENOMIC DNA]</scope>
    <source>
        <strain evidence="4 5">426-9</strain>
    </source>
</reference>
<sequence length="612" mass="69905">MRNKALIVSVTVFSAYLTTAAQTILQITDFNCKAGGRNNCVPAVQAALATCNDNDSTIIMFPKGRYDFWPSSENQGFEVGFDLKEKKNVIIEGNGSEFIFHGNMQIAMLDECEQVTLRNFSVDWERPYISQAEILHVTDGYIDMKIDSEKYPYVIEKGKILFVGEGWKLPVILTYNNLFDQVTKEIVSQSWDAPLGDTFEQEAEYLGNDIVRFYGGKRQVTPSPGNIVTLFHARYMTNGIHIRKSKNTVLQNLVIYHALSHGVLGEMSENITMDNTSMTVNEAKGRVFSIVADASHFLNCKGVIKVENCAHTGMGDDFINVHGRNVIIQKVEDRHTIVTNIKGYCNQIGDEMWLLRQNKAQRGEIYIIETITPVYQDQKLIGYRISFKTDLPEDIKPGDFFENKTWTASLELRGCRILKRHRARGILVTTPQKVVIENNYFRTAGTAILIEGDIDHWFESGANTNVQIRNNVFEDCLTSGNRDGDRWQWGDAVITITPSHKPTSEKTEPYHQNIWIYNNTFKVFDAPLLRARSVRGLRFTNNEVLKTTSYQPYLWQKSAFLFDGCRDVLIWDNHLDVNYITRDVLIEHMKRSDIKTKGFKVISVKGMKTYLN</sequence>